<reference evidence="1 2" key="1">
    <citation type="submission" date="2016-09" db="EMBL/GenBank/DDBJ databases">
        <title>The draft genome of Dichanthelium oligosanthes: A C3 panicoid grass species.</title>
        <authorList>
            <person name="Studer A.J."/>
            <person name="Schnable J.C."/>
            <person name="Brutnell T.P."/>
        </authorList>
    </citation>
    <scope>NUCLEOTIDE SEQUENCE [LARGE SCALE GENOMIC DNA]</scope>
    <source>
        <strain evidence="2">cv. Kellogg 1175</strain>
        <tissue evidence="1">Leaf</tissue>
    </source>
</reference>
<accession>A0A1E5UN98</accession>
<organism evidence="1 2">
    <name type="scientific">Dichanthelium oligosanthes</name>
    <dbReference type="NCBI Taxonomy" id="888268"/>
    <lineage>
        <taxon>Eukaryota</taxon>
        <taxon>Viridiplantae</taxon>
        <taxon>Streptophyta</taxon>
        <taxon>Embryophyta</taxon>
        <taxon>Tracheophyta</taxon>
        <taxon>Spermatophyta</taxon>
        <taxon>Magnoliopsida</taxon>
        <taxon>Liliopsida</taxon>
        <taxon>Poales</taxon>
        <taxon>Poaceae</taxon>
        <taxon>PACMAD clade</taxon>
        <taxon>Panicoideae</taxon>
        <taxon>Panicodae</taxon>
        <taxon>Paniceae</taxon>
        <taxon>Dichantheliinae</taxon>
        <taxon>Dichanthelium</taxon>
    </lineage>
</organism>
<protein>
    <recommendedName>
        <fullName evidence="3">DUF295 domain-containing protein</fullName>
    </recommendedName>
</protein>
<keyword evidence="2" id="KW-1185">Reference proteome</keyword>
<dbReference type="PANTHER" id="PTHR33085:SF42">
    <property type="entry name" value="DUF1618 DOMAIN-CONTAINING PROTEIN"/>
    <property type="match status" value="1"/>
</dbReference>
<evidence type="ECO:0008006" key="3">
    <source>
        <dbReference type="Google" id="ProtNLM"/>
    </source>
</evidence>
<comment type="caution">
    <text evidence="1">The sequence shown here is derived from an EMBL/GenBank/DDBJ whole genome shotgun (WGS) entry which is preliminary data.</text>
</comment>
<dbReference type="Proteomes" id="UP000095767">
    <property type="component" value="Unassembled WGS sequence"/>
</dbReference>
<dbReference type="OrthoDB" id="635005at2759"/>
<dbReference type="EMBL" id="LWDX02070397">
    <property type="protein sequence ID" value="OEL14342.1"/>
    <property type="molecule type" value="Genomic_DNA"/>
</dbReference>
<dbReference type="AlphaFoldDB" id="A0A1E5UN98"/>
<name>A0A1E5UN98_9POAL</name>
<gene>
    <name evidence="1" type="ORF">BAE44_0024639</name>
</gene>
<dbReference type="PANTHER" id="PTHR33085">
    <property type="entry name" value="OS12G0113100 PROTEIN-RELATED"/>
    <property type="match status" value="1"/>
</dbReference>
<evidence type="ECO:0000313" key="1">
    <source>
        <dbReference type="EMBL" id="OEL14342.1"/>
    </source>
</evidence>
<dbReference type="InterPro" id="IPR012871">
    <property type="entry name" value="DUF1668_ORYSA"/>
</dbReference>
<proteinExistence type="predicted"/>
<dbReference type="Pfam" id="PF07893">
    <property type="entry name" value="DUF1668"/>
    <property type="match status" value="1"/>
</dbReference>
<evidence type="ECO:0000313" key="2">
    <source>
        <dbReference type="Proteomes" id="UP000095767"/>
    </source>
</evidence>
<sequence length="372" mass="41848">MPSPKRRQRDERDGPLMARSTGRRLYLVFDDWSWGYSIHELRLSLSPGHQRRSRRPVDRRLPLPRPFIRMEAPRECPSFFSAVGTRIIATHHRNSFDDDSVPERFLPIVDVRSRGVTFGPGLLCPHLPIYLPVGDELFSLDTYAFSMLSLEPLWPPRLEHKCGSDIREWSWCELQKQPFNRLDVTSYAVHSDGQTILVSTSAAIFAFDTVARGWKLLVGGWPLPFTGRAHFVHALKAYVGLSKDPATLGHLCLCEEAAVTGGPHRWFLGREKLFSEDPAETHAGATLVYIGGSEFCLVEGVSIGDGNADQNLKESEEVPRRSSYCCRLTTFSLSLDNDGGLTTGGTYLVKCYKVPEETTETFFLADPVAFWL</sequence>